<dbReference type="Proteomes" id="UP001596514">
    <property type="component" value="Unassembled WGS sequence"/>
</dbReference>
<accession>A0ABW2SVE0</accession>
<comment type="caution">
    <text evidence="1">The sequence shown here is derived from an EMBL/GenBank/DDBJ whole genome shotgun (WGS) entry which is preliminary data.</text>
</comment>
<organism evidence="1 2">
    <name type="scientific">Streptosporangium amethystogenes subsp. fukuiense</name>
    <dbReference type="NCBI Taxonomy" id="698418"/>
    <lineage>
        <taxon>Bacteria</taxon>
        <taxon>Bacillati</taxon>
        <taxon>Actinomycetota</taxon>
        <taxon>Actinomycetes</taxon>
        <taxon>Streptosporangiales</taxon>
        <taxon>Streptosporangiaceae</taxon>
        <taxon>Streptosporangium</taxon>
    </lineage>
</organism>
<dbReference type="EMBL" id="JBHTEE010000001">
    <property type="protein sequence ID" value="MFC7600240.1"/>
    <property type="molecule type" value="Genomic_DNA"/>
</dbReference>
<dbReference type="InterPro" id="IPR032871">
    <property type="entry name" value="AHH_dom_containing"/>
</dbReference>
<protein>
    <submittedName>
        <fullName evidence="1">AHH domain-containing protein</fullName>
    </submittedName>
</protein>
<reference evidence="2" key="1">
    <citation type="journal article" date="2019" name="Int. J. Syst. Evol. Microbiol.">
        <title>The Global Catalogue of Microorganisms (GCM) 10K type strain sequencing project: providing services to taxonomists for standard genome sequencing and annotation.</title>
        <authorList>
            <consortium name="The Broad Institute Genomics Platform"/>
            <consortium name="The Broad Institute Genome Sequencing Center for Infectious Disease"/>
            <person name="Wu L."/>
            <person name="Ma J."/>
        </authorList>
    </citation>
    <scope>NUCLEOTIDE SEQUENCE [LARGE SCALE GENOMIC DNA]</scope>
    <source>
        <strain evidence="2">JCM 10083</strain>
    </source>
</reference>
<keyword evidence="2" id="KW-1185">Reference proteome</keyword>
<evidence type="ECO:0000313" key="2">
    <source>
        <dbReference type="Proteomes" id="UP001596514"/>
    </source>
</evidence>
<dbReference type="Gene3D" id="2.170.16.10">
    <property type="entry name" value="Hedgehog/Intein (Hint) domain"/>
    <property type="match status" value="1"/>
</dbReference>
<evidence type="ECO:0000313" key="1">
    <source>
        <dbReference type="EMBL" id="MFC7600240.1"/>
    </source>
</evidence>
<gene>
    <name evidence="1" type="ORF">ACFQVD_09020</name>
</gene>
<name>A0ABW2SVE0_9ACTN</name>
<proteinExistence type="predicted"/>
<dbReference type="Pfam" id="PF14412">
    <property type="entry name" value="AHH"/>
    <property type="match status" value="1"/>
</dbReference>
<dbReference type="RefSeq" id="WP_386274297.1">
    <property type="nucleotide sequence ID" value="NZ_JBHSIJ010000002.1"/>
</dbReference>
<sequence length="132" mass="14071">MRCGSGGAGTRVQITAIKKWTAIQRVHNLTIDDIHTYHVLAGSQAILFHNTEPGCADKLRRSLINPVFPKPGTPHSPHHIVAGNSPKTAPARTVLDKFGIGVNDAENGVWLPRSSGSPNLIGASVHSITVIM</sequence>